<dbReference type="InterPro" id="IPR023267">
    <property type="entry name" value="RCMT"/>
</dbReference>
<dbReference type="SUPFAM" id="SSF53335">
    <property type="entry name" value="S-adenosyl-L-methionine-dependent methyltransferases"/>
    <property type="match status" value="1"/>
</dbReference>
<sequence>MPRDLALAVLNRADSSQGFQERYLETSFEENPGLSERDRAFIVHLVQGVLRWQIRLDWIVKQAVRFPFKNIEPPTLNILRIALYQIFFMDRVPESAAVNEAVKQAKGACNKHVAGFVNGILRHICREKDRVSFPDPDRERVLYLSVSYSYPLWLVEKWISELGPDAAERLLDAGNRIPNTVIRGNTLKTDRQGLLERLNEEGVTGTTSLYSPEGVTLEGLKGPVNRLTAFKEGLFQVQGEAAQIGSYLLSPRPGDSVLDVCAGLGGKSTHLAAIMEDKGFILALDKTRSRLISLLQSSIRLGTGSVKPVVADARGPLTTFLKHPFDKILLDGPCSGLGVISKNPDIKLTKRVGDIKRLARLQTTILNQAVHLLKREGKMLYLTCTISKDENEGVVEGFLEANGEMALENLKSTIPEWGLDLIDDSGFFRTLPHIHGMEGFFGALFTKI</sequence>
<evidence type="ECO:0000256" key="1">
    <source>
        <dbReference type="ARBA" id="ARBA00002724"/>
    </source>
</evidence>
<evidence type="ECO:0000256" key="3">
    <source>
        <dbReference type="ARBA" id="ARBA00012140"/>
    </source>
</evidence>
<accession>A0A8J6N0J7</accession>
<dbReference type="EC" id="2.1.1.176" evidence="3"/>
<evidence type="ECO:0000313" key="16">
    <source>
        <dbReference type="Proteomes" id="UP000650524"/>
    </source>
</evidence>
<dbReference type="Gene3D" id="3.40.50.150">
    <property type="entry name" value="Vaccinia Virus protein VP39"/>
    <property type="match status" value="1"/>
</dbReference>
<evidence type="ECO:0000256" key="5">
    <source>
        <dbReference type="ARBA" id="ARBA00022552"/>
    </source>
</evidence>
<keyword evidence="6 13" id="KW-0489">Methyltransferase</keyword>
<dbReference type="SUPFAM" id="SSF48013">
    <property type="entry name" value="NusB-like"/>
    <property type="match status" value="1"/>
</dbReference>
<dbReference type="NCBIfam" id="TIGR00563">
    <property type="entry name" value="rsmB"/>
    <property type="match status" value="1"/>
</dbReference>
<evidence type="ECO:0000313" key="15">
    <source>
        <dbReference type="EMBL" id="MBC8177943.1"/>
    </source>
</evidence>
<evidence type="ECO:0000256" key="11">
    <source>
        <dbReference type="ARBA" id="ARBA00031088"/>
    </source>
</evidence>
<dbReference type="InterPro" id="IPR006027">
    <property type="entry name" value="NusB_RsmB_TIM44"/>
</dbReference>
<feature type="binding site" evidence="13">
    <location>
        <position position="331"/>
    </location>
    <ligand>
        <name>S-adenosyl-L-methionine</name>
        <dbReference type="ChEBI" id="CHEBI:59789"/>
    </ligand>
</feature>
<comment type="subcellular location">
    <subcellularLocation>
        <location evidence="2">Cytoplasm</location>
    </subcellularLocation>
</comment>
<comment type="caution">
    <text evidence="15">The sequence shown here is derived from an EMBL/GenBank/DDBJ whole genome shotgun (WGS) entry which is preliminary data.</text>
</comment>
<keyword evidence="4" id="KW-0963">Cytoplasm</keyword>
<evidence type="ECO:0000256" key="12">
    <source>
        <dbReference type="ARBA" id="ARBA00047283"/>
    </source>
</evidence>
<evidence type="ECO:0000256" key="6">
    <source>
        <dbReference type="ARBA" id="ARBA00022603"/>
    </source>
</evidence>
<dbReference type="Pfam" id="PF01029">
    <property type="entry name" value="NusB"/>
    <property type="match status" value="1"/>
</dbReference>
<dbReference type="InterPro" id="IPR001678">
    <property type="entry name" value="MeTrfase_RsmB-F_NOP2_dom"/>
</dbReference>
<dbReference type="PANTHER" id="PTHR22807:SF53">
    <property type="entry name" value="RIBOSOMAL RNA SMALL SUBUNIT METHYLTRANSFERASE B-RELATED"/>
    <property type="match status" value="1"/>
</dbReference>
<evidence type="ECO:0000256" key="7">
    <source>
        <dbReference type="ARBA" id="ARBA00022679"/>
    </source>
</evidence>
<dbReference type="Pfam" id="PF22458">
    <property type="entry name" value="RsmF-B_ferredox"/>
    <property type="match status" value="1"/>
</dbReference>
<feature type="binding site" evidence="13">
    <location>
        <position position="312"/>
    </location>
    <ligand>
        <name>S-adenosyl-L-methionine</name>
        <dbReference type="ChEBI" id="CHEBI:59789"/>
    </ligand>
</feature>
<dbReference type="InterPro" id="IPR029063">
    <property type="entry name" value="SAM-dependent_MTases_sf"/>
</dbReference>
<dbReference type="PRINTS" id="PR02008">
    <property type="entry name" value="RCMTFAMILY"/>
</dbReference>
<comment type="similarity">
    <text evidence="13">Belongs to the class I-like SAM-binding methyltransferase superfamily. RsmB/NOP family.</text>
</comment>
<evidence type="ECO:0000256" key="13">
    <source>
        <dbReference type="PROSITE-ProRule" id="PRU01023"/>
    </source>
</evidence>
<keyword evidence="5" id="KW-0698">rRNA processing</keyword>
<dbReference type="InterPro" id="IPR035926">
    <property type="entry name" value="NusB-like_sf"/>
</dbReference>
<dbReference type="NCBIfam" id="NF011494">
    <property type="entry name" value="PRK14902.1"/>
    <property type="match status" value="1"/>
</dbReference>
<dbReference type="GO" id="GO:0006355">
    <property type="term" value="P:regulation of DNA-templated transcription"/>
    <property type="evidence" value="ECO:0007669"/>
    <property type="project" value="InterPro"/>
</dbReference>
<organism evidence="15 16">
    <name type="scientific">Candidatus Desulfacyla euxinica</name>
    <dbReference type="NCBI Taxonomy" id="2841693"/>
    <lineage>
        <taxon>Bacteria</taxon>
        <taxon>Deltaproteobacteria</taxon>
        <taxon>Candidatus Desulfacyla</taxon>
    </lineage>
</organism>
<dbReference type="PANTHER" id="PTHR22807">
    <property type="entry name" value="NOP2 YEAST -RELATED NOL1/NOP2/FMU SUN DOMAIN-CONTAINING"/>
    <property type="match status" value="1"/>
</dbReference>
<keyword evidence="7 13" id="KW-0808">Transferase</keyword>
<evidence type="ECO:0000256" key="10">
    <source>
        <dbReference type="ARBA" id="ARBA00030399"/>
    </source>
</evidence>
<dbReference type="Proteomes" id="UP000650524">
    <property type="component" value="Unassembled WGS sequence"/>
</dbReference>
<dbReference type="EMBL" id="JACNJD010000247">
    <property type="protein sequence ID" value="MBC8177943.1"/>
    <property type="molecule type" value="Genomic_DNA"/>
</dbReference>
<keyword evidence="8 13" id="KW-0949">S-adenosyl-L-methionine</keyword>
<evidence type="ECO:0000256" key="9">
    <source>
        <dbReference type="ARBA" id="ARBA00022884"/>
    </source>
</evidence>
<dbReference type="GO" id="GO:0008649">
    <property type="term" value="F:rRNA methyltransferase activity"/>
    <property type="evidence" value="ECO:0007669"/>
    <property type="project" value="InterPro"/>
</dbReference>
<dbReference type="InterPro" id="IPR049560">
    <property type="entry name" value="MeTrfase_RsmB-F_NOP2_cat"/>
</dbReference>
<feature type="active site" description="Nucleophile" evidence="13">
    <location>
        <position position="384"/>
    </location>
</feature>
<gene>
    <name evidence="15" type="primary">rsmB</name>
    <name evidence="15" type="ORF">H8E19_11115</name>
</gene>
<dbReference type="InterPro" id="IPR004573">
    <property type="entry name" value="rRNA_ssu_MeTfrase_B"/>
</dbReference>
<evidence type="ECO:0000256" key="4">
    <source>
        <dbReference type="ARBA" id="ARBA00022490"/>
    </source>
</evidence>
<feature type="domain" description="SAM-dependent MTase RsmB/NOP-type" evidence="14">
    <location>
        <begin position="170"/>
        <end position="448"/>
    </location>
</feature>
<comment type="catalytic activity">
    <reaction evidence="12">
        <text>cytidine(967) in 16S rRNA + S-adenosyl-L-methionine = 5-methylcytidine(967) in 16S rRNA + S-adenosyl-L-homocysteine + H(+)</text>
        <dbReference type="Rhea" id="RHEA:42748"/>
        <dbReference type="Rhea" id="RHEA-COMP:10219"/>
        <dbReference type="Rhea" id="RHEA-COMP:10220"/>
        <dbReference type="ChEBI" id="CHEBI:15378"/>
        <dbReference type="ChEBI" id="CHEBI:57856"/>
        <dbReference type="ChEBI" id="CHEBI:59789"/>
        <dbReference type="ChEBI" id="CHEBI:74483"/>
        <dbReference type="ChEBI" id="CHEBI:82748"/>
        <dbReference type="EC" id="2.1.1.176"/>
    </reaction>
</comment>
<reference evidence="15 16" key="1">
    <citation type="submission" date="2020-08" db="EMBL/GenBank/DDBJ databases">
        <title>Bridging the membrane lipid divide: bacteria of the FCB group superphylum have the potential to synthesize archaeal ether lipids.</title>
        <authorList>
            <person name="Villanueva L."/>
            <person name="Von Meijenfeldt F.A.B."/>
            <person name="Westbye A.B."/>
            <person name="Yadav S."/>
            <person name="Hopmans E.C."/>
            <person name="Dutilh B.E."/>
            <person name="Sinninghe Damste J.S."/>
        </authorList>
    </citation>
    <scope>NUCLEOTIDE SEQUENCE [LARGE SCALE GENOMIC DNA]</scope>
    <source>
        <strain evidence="15">NIOZ-UU27</strain>
    </source>
</reference>
<dbReference type="CDD" id="cd02440">
    <property type="entry name" value="AdoMet_MTases"/>
    <property type="match status" value="1"/>
</dbReference>
<dbReference type="GO" id="GO:0005737">
    <property type="term" value="C:cytoplasm"/>
    <property type="evidence" value="ECO:0007669"/>
    <property type="project" value="UniProtKB-SubCell"/>
</dbReference>
<proteinExistence type="inferred from homology"/>
<evidence type="ECO:0000259" key="14">
    <source>
        <dbReference type="PROSITE" id="PS51686"/>
    </source>
</evidence>
<name>A0A8J6N0J7_9DELT</name>
<keyword evidence="9 13" id="KW-0694">RNA-binding</keyword>
<evidence type="ECO:0000256" key="2">
    <source>
        <dbReference type="ARBA" id="ARBA00004496"/>
    </source>
</evidence>
<comment type="function">
    <text evidence="1">Specifically methylates the cytosine at position 967 (m5C967) of 16S rRNA.</text>
</comment>
<feature type="binding site" evidence="13">
    <location>
        <position position="285"/>
    </location>
    <ligand>
        <name>S-adenosyl-L-methionine</name>
        <dbReference type="ChEBI" id="CHEBI:59789"/>
    </ligand>
</feature>
<dbReference type="PROSITE" id="PS51686">
    <property type="entry name" value="SAM_MT_RSMB_NOP"/>
    <property type="match status" value="1"/>
</dbReference>
<dbReference type="AlphaFoldDB" id="A0A8J6N0J7"/>
<comment type="caution">
    <text evidence="13">Lacks conserved residue(s) required for the propagation of feature annotation.</text>
</comment>
<evidence type="ECO:0000256" key="8">
    <source>
        <dbReference type="ARBA" id="ARBA00022691"/>
    </source>
</evidence>
<dbReference type="InterPro" id="IPR054728">
    <property type="entry name" value="RsmB-like_ferredoxin"/>
</dbReference>
<protein>
    <recommendedName>
        <fullName evidence="3">16S rRNA (cytosine(967)-C(5))-methyltransferase</fullName>
        <ecNumber evidence="3">2.1.1.176</ecNumber>
    </recommendedName>
    <alternativeName>
        <fullName evidence="10">16S rRNA m5C967 methyltransferase</fullName>
    </alternativeName>
    <alternativeName>
        <fullName evidence="11">rRNA (cytosine-C(5)-)-methyltransferase RsmB</fullName>
    </alternativeName>
</protein>
<dbReference type="Gene3D" id="3.30.70.1170">
    <property type="entry name" value="Sun protein, domain 3"/>
    <property type="match status" value="1"/>
</dbReference>
<dbReference type="GO" id="GO:0003723">
    <property type="term" value="F:RNA binding"/>
    <property type="evidence" value="ECO:0007669"/>
    <property type="project" value="UniProtKB-UniRule"/>
</dbReference>
<dbReference type="Gene3D" id="1.10.940.10">
    <property type="entry name" value="NusB-like"/>
    <property type="match status" value="1"/>
</dbReference>
<dbReference type="Pfam" id="PF01189">
    <property type="entry name" value="Methyltr_RsmB-F"/>
    <property type="match status" value="1"/>
</dbReference>